<reference evidence="2 3" key="1">
    <citation type="submission" date="2016-08" db="EMBL/GenBank/DDBJ databases">
        <title>Evolution of the type three secretion system and type three effector repertoires in Xanthomonas.</title>
        <authorList>
            <person name="Merda D."/>
            <person name="Briand M."/>
            <person name="Bosis E."/>
            <person name="Rousseau C."/>
            <person name="Portier P."/>
            <person name="Jacques M.-A."/>
            <person name="Fischer-Le Saux M."/>
        </authorList>
    </citation>
    <scope>NUCLEOTIDE SEQUENCE [LARGE SCALE GENOMIC DNA]</scope>
    <source>
        <strain evidence="2 3">CFBP 3122</strain>
    </source>
</reference>
<evidence type="ECO:0000259" key="1">
    <source>
        <dbReference type="Pfam" id="PF12697"/>
    </source>
</evidence>
<dbReference type="PANTHER" id="PTHR43798">
    <property type="entry name" value="MONOACYLGLYCEROL LIPASE"/>
    <property type="match status" value="1"/>
</dbReference>
<organism evidence="2 3">
    <name type="scientific">Xanthomonas arboricola pv. populi</name>
    <dbReference type="NCBI Taxonomy" id="487823"/>
    <lineage>
        <taxon>Bacteria</taxon>
        <taxon>Pseudomonadati</taxon>
        <taxon>Pseudomonadota</taxon>
        <taxon>Gammaproteobacteria</taxon>
        <taxon>Lysobacterales</taxon>
        <taxon>Lysobacteraceae</taxon>
        <taxon>Xanthomonas</taxon>
    </lineage>
</organism>
<proteinExistence type="predicted"/>
<keyword evidence="2" id="KW-0378">Hydrolase</keyword>
<dbReference type="Gene3D" id="3.40.50.1820">
    <property type="entry name" value="alpha/beta hydrolase"/>
    <property type="match status" value="1"/>
</dbReference>
<dbReference type="Proteomes" id="UP000238270">
    <property type="component" value="Unassembled WGS sequence"/>
</dbReference>
<evidence type="ECO:0000313" key="2">
    <source>
        <dbReference type="EMBL" id="PPT75200.1"/>
    </source>
</evidence>
<evidence type="ECO:0000313" key="3">
    <source>
        <dbReference type="Proteomes" id="UP000238270"/>
    </source>
</evidence>
<dbReference type="SUPFAM" id="SSF53474">
    <property type="entry name" value="alpha/beta-Hydrolases"/>
    <property type="match status" value="1"/>
</dbReference>
<accession>A0A2S6Z2M8</accession>
<dbReference type="RefSeq" id="WP_104598512.1">
    <property type="nucleotide sequence ID" value="NZ_MIGV01000017.1"/>
</dbReference>
<dbReference type="InterPro" id="IPR050266">
    <property type="entry name" value="AB_hydrolase_sf"/>
</dbReference>
<sequence length="240" mass="26011">MSSSATHSSKPGLLLLCGLLCDASIWQPQRAALSDLAEVQVLDFAGFDSIVQMAAHVLAVAPPQFAVAGHSMGGRVALEIMRQAPQRVQRLALLDTGIAPRRDGEREQRAALVRLAHTQGMQALARQWLPPMLHPDRHADAGLMNPLIAMVQRHSVQDYAGQIEALLERPDAAPVLAQIRCPTLLGVGRQDVWSPLAQHQQMAQQIPHARLVVFENSGHMAPLEAPAAVSAAMRDWLLDA</sequence>
<dbReference type="Pfam" id="PF12697">
    <property type="entry name" value="Abhydrolase_6"/>
    <property type="match status" value="1"/>
</dbReference>
<dbReference type="EMBL" id="MIGV01000017">
    <property type="protein sequence ID" value="PPT75200.1"/>
    <property type="molecule type" value="Genomic_DNA"/>
</dbReference>
<name>A0A2S6Z2M8_9XANT</name>
<dbReference type="PANTHER" id="PTHR43798:SF29">
    <property type="entry name" value="AB HYDROLASE-1 DOMAIN-CONTAINING PROTEIN"/>
    <property type="match status" value="1"/>
</dbReference>
<feature type="domain" description="AB hydrolase-1" evidence="1">
    <location>
        <begin position="14"/>
        <end position="232"/>
    </location>
</feature>
<dbReference type="PRINTS" id="PR00111">
    <property type="entry name" value="ABHYDROLASE"/>
</dbReference>
<dbReference type="InterPro" id="IPR000073">
    <property type="entry name" value="AB_hydrolase_1"/>
</dbReference>
<protein>
    <submittedName>
        <fullName evidence="2">Alpha/beta hydrolase</fullName>
    </submittedName>
</protein>
<dbReference type="AlphaFoldDB" id="A0A2S6Z2M8"/>
<gene>
    <name evidence="2" type="ORF">XaplCFBP3122_13905</name>
</gene>
<comment type="caution">
    <text evidence="2">The sequence shown here is derived from an EMBL/GenBank/DDBJ whole genome shotgun (WGS) entry which is preliminary data.</text>
</comment>
<dbReference type="InterPro" id="IPR029058">
    <property type="entry name" value="AB_hydrolase_fold"/>
</dbReference>
<dbReference type="GO" id="GO:0016787">
    <property type="term" value="F:hydrolase activity"/>
    <property type="evidence" value="ECO:0007669"/>
    <property type="project" value="UniProtKB-KW"/>
</dbReference>